<dbReference type="InterPro" id="IPR019557">
    <property type="entry name" value="AminoTfrase-like_pln_mobile"/>
</dbReference>
<evidence type="ECO:0000313" key="6">
    <source>
        <dbReference type="RefSeq" id="XP_071904132.1"/>
    </source>
</evidence>
<dbReference type="Pfam" id="PF10536">
    <property type="entry name" value="PMD"/>
    <property type="match status" value="1"/>
</dbReference>
<dbReference type="RefSeq" id="XP_071905002.1">
    <property type="nucleotide sequence ID" value="XM_072048901.1"/>
</dbReference>
<keyword evidence="1" id="KW-0175">Coiled coil</keyword>
<keyword evidence="4" id="KW-1185">Reference proteome</keyword>
<feature type="compositionally biased region" description="Basic and acidic residues" evidence="2">
    <location>
        <begin position="645"/>
        <end position="659"/>
    </location>
</feature>
<sequence length="1009" mass="114733">MVVFKEVAFSNEKYLLITDSDGDSGDKGTKLLVHPPIQGSYSGKWPSHQYPELKNWSLDLPQDDGTKVHSLKSLIHHKEPRTTPFQTLGRRIIDGDAHWGPSLRLSGAFSYIENYWEWLEDILGRNKQELRENCLFDALYASLFTYDRNLHVLRAFCEAWCPDTNTLHTSVGELSLSLWDLHKLGGLPIIGGIYEEVIPCAEELTGVNEKKLRHIPQSCEYLFAALHHLQRGESNKAGVSADQWINFWFKGKTRYSKPKQRRIKRASRAQATQNPDGEIGQPRKFSSQDNGVFNTIGVKLHLREESYLAAFISCWLCVFVLPDEDPHYIRPSTFKMASMMAAGRKTCLAVPVLLSIYRGLDKISNSATPGCARAAFPVHYVYAWLASYFSTHYSTPNTMPGPTMTNYSGEGGARYFDENSARDLIHQGDKVTWGITSLVKNRNELFIDDGKLANLELSYFVSACSNYLVLHAEGDFLVEPYSPYRFARQFGFYQVPPQELGADVRSTNYDLSRILWRTAIRSKTESKILFPSYPLNASKHTSSGFQTWWSTVHDDYLLKGRDTLIKSIQSSGEQKRSKGKELANLNNLSKVDNSLEMKQKTVRNEKEILKSSNNKVATLEDLTPNEQFSKGTSVRLPSKIVKAIDHDSCNSHEEKRSEPFDEEDEQSTSTDQHWKRKKSKVMTFPLDDIGLDPKELFKDIPDISVPGISRVNILDDQDLIFIDDGEPSQISVEGPTAFELLAKQVISSTQQMGASENSKKAVEDGNVIQQITPQKVEHMTPSAQKKLKIFDPPSWPRAPRVSEFCPQNVISTCRRDYIQMLWNNLRVMISQTALERMPALEMKANEIIEEMQSFNAADISNLQGLLKAFFANAARYVAVKSSLSNKIPAESYDELLSTATQHLRDAQSKERQQAEKISTHMLKLKEIDREEVELRKRLEFLDTHRKETLSLLREEQDDLTRVQGVMVDLQNEVRKIENSPPLLAEESQTLDKMQALLESNQKELSLFEF</sequence>
<evidence type="ECO:0000259" key="3">
    <source>
        <dbReference type="Pfam" id="PF10536"/>
    </source>
</evidence>
<evidence type="ECO:0000313" key="8">
    <source>
        <dbReference type="RefSeq" id="XP_071905003.1"/>
    </source>
</evidence>
<dbReference type="RefSeq" id="XP_071905003.1">
    <property type="nucleotide sequence ID" value="XM_072048902.1"/>
</dbReference>
<evidence type="ECO:0000313" key="7">
    <source>
        <dbReference type="RefSeq" id="XP_071905002.1"/>
    </source>
</evidence>
<organism evidence="4 5">
    <name type="scientific">Coffea arabica</name>
    <name type="common">Arabian coffee</name>
    <dbReference type="NCBI Taxonomy" id="13443"/>
    <lineage>
        <taxon>Eukaryota</taxon>
        <taxon>Viridiplantae</taxon>
        <taxon>Streptophyta</taxon>
        <taxon>Embryophyta</taxon>
        <taxon>Tracheophyta</taxon>
        <taxon>Spermatophyta</taxon>
        <taxon>Magnoliopsida</taxon>
        <taxon>eudicotyledons</taxon>
        <taxon>Gunneridae</taxon>
        <taxon>Pentapetalae</taxon>
        <taxon>asterids</taxon>
        <taxon>lamiids</taxon>
        <taxon>Gentianales</taxon>
        <taxon>Rubiaceae</taxon>
        <taxon>Ixoroideae</taxon>
        <taxon>Gardenieae complex</taxon>
        <taxon>Bertiereae - Coffeeae clade</taxon>
        <taxon>Coffeeae</taxon>
        <taxon>Coffea</taxon>
    </lineage>
</organism>
<protein>
    <submittedName>
        <fullName evidence="5 6">Uncharacterized protein isoform X1</fullName>
    </submittedName>
</protein>
<evidence type="ECO:0000256" key="1">
    <source>
        <dbReference type="SAM" id="Coils"/>
    </source>
</evidence>
<dbReference type="RefSeq" id="XP_071904131.1">
    <property type="nucleotide sequence ID" value="XM_072048030.1"/>
</dbReference>
<evidence type="ECO:0000313" key="5">
    <source>
        <dbReference type="RefSeq" id="XP_071904131.1"/>
    </source>
</evidence>
<name>A0ABM4UA19_COFAR</name>
<evidence type="ECO:0000313" key="9">
    <source>
        <dbReference type="RefSeq" id="XP_071905004.1"/>
    </source>
</evidence>
<dbReference type="Proteomes" id="UP001652660">
    <property type="component" value="Chromosome 4e"/>
</dbReference>
<feature type="coiled-coil region" evidence="1">
    <location>
        <begin position="952"/>
        <end position="1003"/>
    </location>
</feature>
<dbReference type="RefSeq" id="XP_071905004.1">
    <property type="nucleotide sequence ID" value="XM_072048903.1"/>
</dbReference>
<feature type="region of interest" description="Disordered" evidence="2">
    <location>
        <begin position="645"/>
        <end position="677"/>
    </location>
</feature>
<dbReference type="RefSeq" id="XP_071904132.1">
    <property type="nucleotide sequence ID" value="XM_072048031.1"/>
</dbReference>
<proteinExistence type="predicted"/>
<dbReference type="GeneID" id="140006150"/>
<gene>
    <name evidence="5 6" type="primary">LOC140006150</name>
    <name evidence="7 8 9" type="synonym">LOC140006646</name>
</gene>
<feature type="domain" description="Aminotransferase-like plant mobile" evidence="3">
    <location>
        <begin position="135"/>
        <end position="549"/>
    </location>
</feature>
<accession>A0ABM4UA19</accession>
<evidence type="ECO:0000313" key="4">
    <source>
        <dbReference type="Proteomes" id="UP001652660"/>
    </source>
</evidence>
<dbReference type="PANTHER" id="PTHR36607">
    <property type="entry name" value="1,2-DIHYDROXY-3-KETO-5-METHYLTHIOPENTENE DIOXYGENASE 4"/>
    <property type="match status" value="1"/>
</dbReference>
<dbReference type="PANTHER" id="PTHR36607:SF20">
    <property type="entry name" value="AMINOTRANSFERASE-LIKE PLANT MOBILE DOMAIN-CONTAINING PROTEIN"/>
    <property type="match status" value="1"/>
</dbReference>
<dbReference type="Proteomes" id="UP001652660">
    <property type="component" value="Chromosome 5e"/>
</dbReference>
<reference evidence="5 6" key="1">
    <citation type="submission" date="2025-05" db="UniProtKB">
        <authorList>
            <consortium name="RefSeq"/>
        </authorList>
    </citation>
    <scope>IDENTIFICATION</scope>
    <source>
        <tissue evidence="5 6">Leaves</tissue>
    </source>
</reference>
<evidence type="ECO:0000256" key="2">
    <source>
        <dbReference type="SAM" id="MobiDB-lite"/>
    </source>
</evidence>